<protein>
    <submittedName>
        <fullName evidence="1">Uncharacterized protein</fullName>
    </submittedName>
</protein>
<gene>
    <name evidence="1" type="ORF">BCR33DRAFT_712432</name>
</gene>
<dbReference type="AlphaFoldDB" id="A0A1Y2CWD7"/>
<proteinExistence type="predicted"/>
<organism evidence="1 2">
    <name type="scientific">Rhizoclosmatium globosum</name>
    <dbReference type="NCBI Taxonomy" id="329046"/>
    <lineage>
        <taxon>Eukaryota</taxon>
        <taxon>Fungi</taxon>
        <taxon>Fungi incertae sedis</taxon>
        <taxon>Chytridiomycota</taxon>
        <taxon>Chytridiomycota incertae sedis</taxon>
        <taxon>Chytridiomycetes</taxon>
        <taxon>Chytridiales</taxon>
        <taxon>Chytriomycetaceae</taxon>
        <taxon>Rhizoclosmatium</taxon>
    </lineage>
</organism>
<name>A0A1Y2CWD7_9FUNG</name>
<dbReference type="Proteomes" id="UP000193642">
    <property type="component" value="Unassembled WGS sequence"/>
</dbReference>
<evidence type="ECO:0000313" key="2">
    <source>
        <dbReference type="Proteomes" id="UP000193642"/>
    </source>
</evidence>
<reference evidence="1 2" key="1">
    <citation type="submission" date="2016-07" db="EMBL/GenBank/DDBJ databases">
        <title>Pervasive Adenine N6-methylation of Active Genes in Fungi.</title>
        <authorList>
            <consortium name="DOE Joint Genome Institute"/>
            <person name="Mondo S.J."/>
            <person name="Dannebaum R.O."/>
            <person name="Kuo R.C."/>
            <person name="Labutti K."/>
            <person name="Haridas S."/>
            <person name="Kuo A."/>
            <person name="Salamov A."/>
            <person name="Ahrendt S.R."/>
            <person name="Lipzen A."/>
            <person name="Sullivan W."/>
            <person name="Andreopoulos W.B."/>
            <person name="Clum A."/>
            <person name="Lindquist E."/>
            <person name="Daum C."/>
            <person name="Ramamoorthy G.K."/>
            <person name="Gryganskyi A."/>
            <person name="Culley D."/>
            <person name="Magnuson J.K."/>
            <person name="James T.Y."/>
            <person name="O'Malley M.A."/>
            <person name="Stajich J.E."/>
            <person name="Spatafora J.W."/>
            <person name="Visel A."/>
            <person name="Grigoriev I.V."/>
        </authorList>
    </citation>
    <scope>NUCLEOTIDE SEQUENCE [LARGE SCALE GENOMIC DNA]</scope>
    <source>
        <strain evidence="1 2">JEL800</strain>
    </source>
</reference>
<evidence type="ECO:0000313" key="1">
    <source>
        <dbReference type="EMBL" id="ORY51351.1"/>
    </source>
</evidence>
<keyword evidence="2" id="KW-1185">Reference proteome</keyword>
<dbReference type="EMBL" id="MCGO01000005">
    <property type="protein sequence ID" value="ORY51351.1"/>
    <property type="molecule type" value="Genomic_DNA"/>
</dbReference>
<sequence>MPSVRVEFAHITNQKSRCVAVLSSLKEDSIPKILAVAKNKLKLKKAPVSLSLDGTPITQPELFWNNVKDGSLVVVSNDPAVANNLSTEEVPNVPATPCTISIIESQGNFILHLKYQSTNLNQFPSETLREWAEHICRTDIRGDATATAETVSESLKVLDLEATDPSTPLQDHRNLFNPLELQILDLCFGESWQIIPETQKLKSTPTQKPSPEYIIAHTISDKDTFVHEWAHAVYYLRPQYRALCEKVLLEQANESLRTHVQKELRVWGYDDAVYLDEFQAYVVEGPVSVFGKKWAEELSALQKVLRDGVGEVPKY</sequence>
<dbReference type="OrthoDB" id="10030313at2759"/>
<comment type="caution">
    <text evidence="1">The sequence shown here is derived from an EMBL/GenBank/DDBJ whole genome shotgun (WGS) entry which is preliminary data.</text>
</comment>
<accession>A0A1Y2CWD7</accession>